<keyword evidence="5 6" id="KW-0472">Membrane</keyword>
<feature type="transmembrane region" description="Helical" evidence="6">
    <location>
        <begin position="191"/>
        <end position="212"/>
    </location>
</feature>
<proteinExistence type="inferred from homology"/>
<evidence type="ECO:0000256" key="1">
    <source>
        <dbReference type="ARBA" id="ARBA00004141"/>
    </source>
</evidence>
<keyword evidence="9" id="KW-1185">Reference proteome</keyword>
<gene>
    <name evidence="8" type="ORF">QH948_04575</name>
</gene>
<feature type="transmembrane region" description="Helical" evidence="6">
    <location>
        <begin position="232"/>
        <end position="259"/>
    </location>
</feature>
<accession>A0ABY8Q048</accession>
<comment type="subcellular location">
    <subcellularLocation>
        <location evidence="1">Membrane</location>
        <topology evidence="1">Multi-pass membrane protein</topology>
    </subcellularLocation>
</comment>
<feature type="transmembrane region" description="Helical" evidence="6">
    <location>
        <begin position="145"/>
        <end position="170"/>
    </location>
</feature>
<evidence type="ECO:0000256" key="2">
    <source>
        <dbReference type="ARBA" id="ARBA00006143"/>
    </source>
</evidence>
<dbReference type="Pfam" id="PF02683">
    <property type="entry name" value="DsbD_TM"/>
    <property type="match status" value="1"/>
</dbReference>
<feature type="transmembrane region" description="Helical" evidence="6">
    <location>
        <begin position="45"/>
        <end position="70"/>
    </location>
</feature>
<evidence type="ECO:0000259" key="7">
    <source>
        <dbReference type="Pfam" id="PF02683"/>
    </source>
</evidence>
<comment type="similarity">
    <text evidence="2">Belongs to the DsbD family.</text>
</comment>
<dbReference type="EMBL" id="CP123967">
    <property type="protein sequence ID" value="WGT48042.1"/>
    <property type="molecule type" value="Genomic_DNA"/>
</dbReference>
<dbReference type="Proteomes" id="UP001244136">
    <property type="component" value="Chromosome"/>
</dbReference>
<evidence type="ECO:0000256" key="5">
    <source>
        <dbReference type="ARBA" id="ARBA00023136"/>
    </source>
</evidence>
<dbReference type="RefSeq" id="WP_281145700.1">
    <property type="nucleotide sequence ID" value="NZ_CP123967.1"/>
</dbReference>
<feature type="transmembrane region" description="Helical" evidence="6">
    <location>
        <begin position="6"/>
        <end position="33"/>
    </location>
</feature>
<dbReference type="PANTHER" id="PTHR31272:SF4">
    <property type="entry name" value="CYTOCHROME C-TYPE BIOGENESIS PROTEIN HI_1454-RELATED"/>
    <property type="match status" value="1"/>
</dbReference>
<evidence type="ECO:0000256" key="3">
    <source>
        <dbReference type="ARBA" id="ARBA00022692"/>
    </source>
</evidence>
<keyword evidence="3 6" id="KW-0812">Transmembrane</keyword>
<name>A0ABY8Q048_9ACTN</name>
<feature type="transmembrane region" description="Helical" evidence="6">
    <location>
        <begin position="76"/>
        <end position="99"/>
    </location>
</feature>
<feature type="domain" description="Cytochrome C biogenesis protein transmembrane" evidence="7">
    <location>
        <begin position="7"/>
        <end position="169"/>
    </location>
</feature>
<evidence type="ECO:0000313" key="8">
    <source>
        <dbReference type="EMBL" id="WGT48042.1"/>
    </source>
</evidence>
<protein>
    <submittedName>
        <fullName evidence="8">Cytochrome c biogenesis protein CcdA</fullName>
    </submittedName>
</protein>
<feature type="transmembrane region" description="Helical" evidence="6">
    <location>
        <begin position="111"/>
        <end position="139"/>
    </location>
</feature>
<evidence type="ECO:0000313" key="9">
    <source>
        <dbReference type="Proteomes" id="UP001244136"/>
    </source>
</evidence>
<keyword evidence="4 6" id="KW-1133">Transmembrane helix</keyword>
<evidence type="ECO:0000256" key="4">
    <source>
        <dbReference type="ARBA" id="ARBA00022989"/>
    </source>
</evidence>
<evidence type="ECO:0000256" key="6">
    <source>
        <dbReference type="SAM" id="Phobius"/>
    </source>
</evidence>
<dbReference type="InterPro" id="IPR003834">
    <property type="entry name" value="Cyt_c_assmbl_TM_dom"/>
</dbReference>
<reference evidence="8 9" key="1">
    <citation type="journal article" date="2008" name="Int. J. Syst. Evol. Microbiol.">
        <title>Tessaracoccus flavescens sp. nov., isolated from marine sediment.</title>
        <authorList>
            <person name="Lee D.W."/>
            <person name="Lee S.D."/>
        </authorList>
    </citation>
    <scope>NUCLEOTIDE SEQUENCE [LARGE SCALE GENOMIC DNA]</scope>
    <source>
        <strain evidence="8 9">T21</strain>
    </source>
</reference>
<dbReference type="PANTHER" id="PTHR31272">
    <property type="entry name" value="CYTOCHROME C-TYPE BIOGENESIS PROTEIN HI_1454-RELATED"/>
    <property type="match status" value="1"/>
</dbReference>
<sequence length="263" mass="26645">MLIGYAGAFLGGAAAILSPCAALLLPAFFAYAFGEDRSRLVGRTVLFWVGTLLTLVPLGLGAGALGSALAAHRGTLTLVGGVLLIVFGLLQALGVPLAVPGVARRGDPRGPLGAVLLGATYGLAGSCTGPLLGAVLTVAAVSGNALYGAALLACFAAGMVVPLLALAWVWDRWRIGERLRPRPLRLGPLTTSWVQLVSGAAFILVGALFLATDATAALGGVLDASAQYRLEGWLGSVAGAVPDLAFLLVVAALGGVALWRWRV</sequence>
<dbReference type="InterPro" id="IPR051790">
    <property type="entry name" value="Cytochrome_c-biogenesis_DsbD"/>
</dbReference>
<organism evidence="8 9">
    <name type="scientific">Tessaracoccus lacteus</name>
    <dbReference type="NCBI Taxonomy" id="3041766"/>
    <lineage>
        <taxon>Bacteria</taxon>
        <taxon>Bacillati</taxon>
        <taxon>Actinomycetota</taxon>
        <taxon>Actinomycetes</taxon>
        <taxon>Propionibacteriales</taxon>
        <taxon>Propionibacteriaceae</taxon>
        <taxon>Tessaracoccus</taxon>
    </lineage>
</organism>